<dbReference type="OrthoDB" id="5431381at2759"/>
<feature type="compositionally biased region" description="Acidic residues" evidence="3">
    <location>
        <begin position="617"/>
        <end position="627"/>
    </location>
</feature>
<feature type="domain" description="4Fe-4S ferredoxin-type" evidence="5">
    <location>
        <begin position="36"/>
        <end position="68"/>
    </location>
</feature>
<evidence type="ECO:0000259" key="4">
    <source>
        <dbReference type="PROSITE" id="PS50048"/>
    </source>
</evidence>
<accession>A0A9P5PWJ5</accession>
<feature type="compositionally biased region" description="Low complexity" evidence="3">
    <location>
        <begin position="913"/>
        <end position="963"/>
    </location>
</feature>
<dbReference type="InterPro" id="IPR017896">
    <property type="entry name" value="4Fe4S_Fe-S-bd"/>
</dbReference>
<evidence type="ECO:0008006" key="8">
    <source>
        <dbReference type="Google" id="ProtNLM"/>
    </source>
</evidence>
<organism evidence="6 7">
    <name type="scientific">Rhodocollybia butyracea</name>
    <dbReference type="NCBI Taxonomy" id="206335"/>
    <lineage>
        <taxon>Eukaryota</taxon>
        <taxon>Fungi</taxon>
        <taxon>Dikarya</taxon>
        <taxon>Basidiomycota</taxon>
        <taxon>Agaricomycotina</taxon>
        <taxon>Agaricomycetes</taxon>
        <taxon>Agaricomycetidae</taxon>
        <taxon>Agaricales</taxon>
        <taxon>Marasmiineae</taxon>
        <taxon>Omphalotaceae</taxon>
        <taxon>Rhodocollybia</taxon>
    </lineage>
</organism>
<feature type="region of interest" description="Disordered" evidence="3">
    <location>
        <begin position="991"/>
        <end position="1028"/>
    </location>
</feature>
<dbReference type="CDD" id="cd00067">
    <property type="entry name" value="GAL4"/>
    <property type="match status" value="1"/>
</dbReference>
<dbReference type="InterPro" id="IPR050613">
    <property type="entry name" value="Sec_Metabolite_Reg"/>
</dbReference>
<dbReference type="SUPFAM" id="SSF57701">
    <property type="entry name" value="Zn2/Cys6 DNA-binding domain"/>
    <property type="match status" value="1"/>
</dbReference>
<feature type="region of interest" description="Disordered" evidence="3">
    <location>
        <begin position="908"/>
        <end position="963"/>
    </location>
</feature>
<dbReference type="CDD" id="cd12148">
    <property type="entry name" value="fungal_TF_MHR"/>
    <property type="match status" value="1"/>
</dbReference>
<name>A0A9P5PWJ5_9AGAR</name>
<evidence type="ECO:0000256" key="2">
    <source>
        <dbReference type="ARBA" id="ARBA00023242"/>
    </source>
</evidence>
<feature type="region of interest" description="Disordered" evidence="3">
    <location>
        <begin position="1"/>
        <end position="21"/>
    </location>
</feature>
<keyword evidence="7" id="KW-1185">Reference proteome</keyword>
<evidence type="ECO:0000259" key="5">
    <source>
        <dbReference type="PROSITE" id="PS51379"/>
    </source>
</evidence>
<evidence type="ECO:0000256" key="3">
    <source>
        <dbReference type="SAM" id="MobiDB-lite"/>
    </source>
</evidence>
<feature type="compositionally biased region" description="Low complexity" evidence="3">
    <location>
        <begin position="991"/>
        <end position="1024"/>
    </location>
</feature>
<sequence length="1096" mass="116788">MNRSAPSSKAPSTSQQRAVEEKRLRGELSCAECRRLKLKCDRAVPCSSCTRRGCASICPSGVLEAGAAHVHQGGMRVGQLRTKIGIMAGRIRELEAALGEGHALLDERLLRIGRVDEEPLEEPGSIPQLEGLGTLTLGEDGEASYFGSSGGNESLIAREMMNSVEDDSDDTSTTSLDPMSELFTAVAGPSDPNEPSVLPPEDEARRLAIAYCSTGAVFFRAWTRSDVMNEVLPKVYGPGGASAHMQSALFFSFALGAYLNPQTSDGQHEIDAELWFKRGRIAFQSPNNKRNSPEDTIRSLGLMGTYFSMASRHHSRDSAWTAFGLASKLCQGQVYAGDVSHSIALGRPSTTPLSFVDCEYPDGTDDNDLLNICTIKYKYAKEAFLPIMDLVLAAHPLKRAYRDVLELDAKIRRLQAPLPQSSNALKMFYASQLLNAVILTLHRSYMARAIVKMNDSVAAESDSEKPFDPFDVNQTPYAPSVAAAYHASQEISRALHGFVALEPEIAGRLILGALASRAPGSPYAPSALMTLSLVVDGVFAKYADMSPRHRTAFVILRKLKTRSIRRYTAFLEAKAGLNKDDNGATEGLDTTAATTASSVGLGPGAVDPNDPTLFINPDEDPESDSEDNQVRYSTEPGGSIPGCVKPNSFEGRIAMFGGSTVVLNSKGKKKSKSKRKNLIDGAFASSPESASAASPESTTSTASSSKVPGTPTAPGLSTLNPSSMDVFMSDILDPSLDRMEGVENFNLDAFGFGYDNFGTDAGSGIVMGMALEDIGIGGPDGFASSSSSAPGPSNLSSYNANGMQAHKDQLLNPFSAFGQQYRGGFPLRTSLSPEAPSPPSSQSLPTQKPKSDSVLQTATAQAARMFGMGVHPFVSPDPNASTTDLGQSFASSSNGYANLNLFDAYGKQQQPAQQNSFPPFLQQQQSSTSNNSPSTSNPLSTARILTPPSLASSSSPSTSGSPAAFIDDPAQLYARFTEFMAQKGGLPLLQQQQASSSMMNQMPQQPQHQNQQGYASTNTNSYNNYGGGFSGDPNGYQNLPRFEPLDSEVNAFLNSLRSVSGAPAGTGMGAAGSGQVLPYGQVYGERQQQQQWNARS</sequence>
<dbReference type="PANTHER" id="PTHR31001:SF56">
    <property type="entry name" value="ZN(2)-C6 FUNGAL-TYPE DOMAIN-CONTAINING PROTEIN"/>
    <property type="match status" value="1"/>
</dbReference>
<gene>
    <name evidence="6" type="ORF">BDP27DRAFT_1318225</name>
</gene>
<feature type="domain" description="Zn(2)-C6 fungal-type" evidence="4">
    <location>
        <begin position="29"/>
        <end position="58"/>
    </location>
</feature>
<feature type="compositionally biased region" description="Polar residues" evidence="3">
    <location>
        <begin position="1"/>
        <end position="17"/>
    </location>
</feature>
<dbReference type="Proteomes" id="UP000772434">
    <property type="component" value="Unassembled WGS sequence"/>
</dbReference>
<evidence type="ECO:0000313" key="6">
    <source>
        <dbReference type="EMBL" id="KAF9073829.1"/>
    </source>
</evidence>
<feature type="compositionally biased region" description="Low complexity" evidence="3">
    <location>
        <begin position="829"/>
        <end position="848"/>
    </location>
</feature>
<dbReference type="SMART" id="SM00066">
    <property type="entry name" value="GAL4"/>
    <property type="match status" value="1"/>
</dbReference>
<dbReference type="PROSITE" id="PS00463">
    <property type="entry name" value="ZN2_CY6_FUNGAL_1"/>
    <property type="match status" value="1"/>
</dbReference>
<dbReference type="PANTHER" id="PTHR31001">
    <property type="entry name" value="UNCHARACTERIZED TRANSCRIPTIONAL REGULATORY PROTEIN"/>
    <property type="match status" value="1"/>
</dbReference>
<feature type="region of interest" description="Disordered" evidence="3">
    <location>
        <begin position="825"/>
        <end position="857"/>
    </location>
</feature>
<evidence type="ECO:0000256" key="1">
    <source>
        <dbReference type="ARBA" id="ARBA00004123"/>
    </source>
</evidence>
<dbReference type="EMBL" id="JADNRY010000016">
    <property type="protein sequence ID" value="KAF9073829.1"/>
    <property type="molecule type" value="Genomic_DNA"/>
</dbReference>
<dbReference type="GO" id="GO:0000981">
    <property type="term" value="F:DNA-binding transcription factor activity, RNA polymerase II-specific"/>
    <property type="evidence" value="ECO:0007669"/>
    <property type="project" value="InterPro"/>
</dbReference>
<feature type="region of interest" description="Disordered" evidence="3">
    <location>
        <begin position="595"/>
        <end position="645"/>
    </location>
</feature>
<dbReference type="GO" id="GO:0005634">
    <property type="term" value="C:nucleus"/>
    <property type="evidence" value="ECO:0007669"/>
    <property type="project" value="UniProtKB-SubCell"/>
</dbReference>
<protein>
    <recommendedName>
        <fullName evidence="8">Zn(2)-C6 fungal-type domain-containing protein</fullName>
    </recommendedName>
</protein>
<dbReference type="AlphaFoldDB" id="A0A9P5PWJ5"/>
<dbReference type="PROSITE" id="PS51379">
    <property type="entry name" value="4FE4S_FER_2"/>
    <property type="match status" value="1"/>
</dbReference>
<keyword evidence="2" id="KW-0539">Nucleus</keyword>
<dbReference type="InterPro" id="IPR036864">
    <property type="entry name" value="Zn2-C6_fun-type_DNA-bd_sf"/>
</dbReference>
<comment type="caution">
    <text evidence="6">The sequence shown here is derived from an EMBL/GenBank/DDBJ whole genome shotgun (WGS) entry which is preliminary data.</text>
</comment>
<comment type="subcellular location">
    <subcellularLocation>
        <location evidence="1">Nucleus</location>
    </subcellularLocation>
</comment>
<dbReference type="InterPro" id="IPR001138">
    <property type="entry name" value="Zn2Cys6_DnaBD"/>
</dbReference>
<dbReference type="PROSITE" id="PS50048">
    <property type="entry name" value="ZN2_CY6_FUNGAL_2"/>
    <property type="match status" value="1"/>
</dbReference>
<evidence type="ECO:0000313" key="7">
    <source>
        <dbReference type="Proteomes" id="UP000772434"/>
    </source>
</evidence>
<proteinExistence type="predicted"/>
<dbReference type="Gene3D" id="4.10.240.10">
    <property type="entry name" value="Zn(2)-C6 fungal-type DNA-binding domain"/>
    <property type="match status" value="1"/>
</dbReference>
<feature type="compositionally biased region" description="Basic residues" evidence="3">
    <location>
        <begin position="666"/>
        <end position="676"/>
    </location>
</feature>
<reference evidence="6" key="1">
    <citation type="submission" date="2020-11" db="EMBL/GenBank/DDBJ databases">
        <authorList>
            <consortium name="DOE Joint Genome Institute"/>
            <person name="Ahrendt S."/>
            <person name="Riley R."/>
            <person name="Andreopoulos W."/>
            <person name="Labutti K."/>
            <person name="Pangilinan J."/>
            <person name="Ruiz-Duenas F.J."/>
            <person name="Barrasa J.M."/>
            <person name="Sanchez-Garcia M."/>
            <person name="Camarero S."/>
            <person name="Miyauchi S."/>
            <person name="Serrano A."/>
            <person name="Linde D."/>
            <person name="Babiker R."/>
            <person name="Drula E."/>
            <person name="Ayuso-Fernandez I."/>
            <person name="Pacheco R."/>
            <person name="Padilla G."/>
            <person name="Ferreira P."/>
            <person name="Barriuso J."/>
            <person name="Kellner H."/>
            <person name="Castanera R."/>
            <person name="Alfaro M."/>
            <person name="Ramirez L."/>
            <person name="Pisabarro A.G."/>
            <person name="Kuo A."/>
            <person name="Tritt A."/>
            <person name="Lipzen A."/>
            <person name="He G."/>
            <person name="Yan M."/>
            <person name="Ng V."/>
            <person name="Cullen D."/>
            <person name="Martin F."/>
            <person name="Rosso M.-N."/>
            <person name="Henrissat B."/>
            <person name="Hibbett D."/>
            <person name="Martinez A.T."/>
            <person name="Grigoriev I.V."/>
        </authorList>
    </citation>
    <scope>NUCLEOTIDE SEQUENCE</scope>
    <source>
        <strain evidence="6">AH 40177</strain>
    </source>
</reference>
<dbReference type="GO" id="GO:0008270">
    <property type="term" value="F:zinc ion binding"/>
    <property type="evidence" value="ECO:0007669"/>
    <property type="project" value="InterPro"/>
</dbReference>
<feature type="region of interest" description="Disordered" evidence="3">
    <location>
        <begin position="666"/>
        <end position="721"/>
    </location>
</feature>
<feature type="compositionally biased region" description="Low complexity" evidence="3">
    <location>
        <begin position="684"/>
        <end position="705"/>
    </location>
</feature>